<comment type="caution">
    <text evidence="8">The sequence shown here is derived from an EMBL/GenBank/DDBJ whole genome shotgun (WGS) entry which is preliminary data.</text>
</comment>
<feature type="transmembrane region" description="Helical" evidence="7">
    <location>
        <begin position="77"/>
        <end position="97"/>
    </location>
</feature>
<keyword evidence="4 7" id="KW-1133">Transmembrane helix</keyword>
<evidence type="ECO:0000313" key="8">
    <source>
        <dbReference type="EMBL" id="NMO00965.1"/>
    </source>
</evidence>
<gene>
    <name evidence="8" type="ORF">HH308_07020</name>
</gene>
<dbReference type="EMBL" id="JABBNB010000005">
    <property type="protein sequence ID" value="NMO00965.1"/>
    <property type="molecule type" value="Genomic_DNA"/>
</dbReference>
<sequence>MSAVPALPPLTFSSALSSWRADPATLVAVLVVAAAYLYLRRRSDVGRGPAAVFLGLGCGVWLLSGISFVGVYSDTLFWVRALQVVMLLMIAPFGLALGKPLTVLAAQPSWGQYVDAALHSRFGRIMTSPPVTSAILLVTPWLIYLTGWYPALLGNSLLDAVTRFWLIIAGFGYFYVRLQIDPVPRRFSPALSLLISAGEAIGDGVLGIVLWQGPLVAAAHYEALNRTWGPSIRTDQTIGAGVLWILGDVVGLPFLLVLFRHFTDDDRRRAKDVDAQLDSTDDADDTEAPPSALWWQNDEQFQQRFKR</sequence>
<evidence type="ECO:0000256" key="1">
    <source>
        <dbReference type="ARBA" id="ARBA00004651"/>
    </source>
</evidence>
<evidence type="ECO:0000256" key="7">
    <source>
        <dbReference type="SAM" id="Phobius"/>
    </source>
</evidence>
<proteinExistence type="predicted"/>
<feature type="transmembrane region" description="Helical" evidence="7">
    <location>
        <begin position="51"/>
        <end position="71"/>
    </location>
</feature>
<dbReference type="Proteomes" id="UP000550729">
    <property type="component" value="Unassembled WGS sequence"/>
</dbReference>
<feature type="transmembrane region" description="Helical" evidence="7">
    <location>
        <begin position="161"/>
        <end position="178"/>
    </location>
</feature>
<dbReference type="Pfam" id="PF09678">
    <property type="entry name" value="Caa3_CtaG"/>
    <property type="match status" value="1"/>
</dbReference>
<feature type="transmembrane region" description="Helical" evidence="7">
    <location>
        <begin position="190"/>
        <end position="211"/>
    </location>
</feature>
<comment type="subcellular location">
    <subcellularLocation>
        <location evidence="1">Cell membrane</location>
        <topology evidence="1">Multi-pass membrane protein</topology>
    </subcellularLocation>
</comment>
<evidence type="ECO:0000256" key="6">
    <source>
        <dbReference type="SAM" id="MobiDB-lite"/>
    </source>
</evidence>
<keyword evidence="9" id="KW-1185">Reference proteome</keyword>
<evidence type="ECO:0000256" key="5">
    <source>
        <dbReference type="ARBA" id="ARBA00023136"/>
    </source>
</evidence>
<name>A0A848KVR7_9ACTN</name>
<feature type="transmembrane region" description="Helical" evidence="7">
    <location>
        <begin position="20"/>
        <end position="39"/>
    </location>
</feature>
<keyword evidence="2" id="KW-1003">Cell membrane</keyword>
<keyword evidence="3 7" id="KW-0812">Transmembrane</keyword>
<reference evidence="8 9" key="1">
    <citation type="submission" date="2020-04" db="EMBL/GenBank/DDBJ databases">
        <title>Gordonia sp. nov. TBRC 11910.</title>
        <authorList>
            <person name="Suriyachadkun C."/>
        </authorList>
    </citation>
    <scope>NUCLEOTIDE SEQUENCE [LARGE SCALE GENOMIC DNA]</scope>
    <source>
        <strain evidence="8 9">TBRC 11910</strain>
    </source>
</reference>
<keyword evidence="5 7" id="KW-0472">Membrane</keyword>
<feature type="region of interest" description="Disordered" evidence="6">
    <location>
        <begin position="273"/>
        <end position="293"/>
    </location>
</feature>
<protein>
    <submittedName>
        <fullName evidence="8">Cytochrome c oxidase assembly protein</fullName>
    </submittedName>
</protein>
<accession>A0A848KVR7</accession>
<evidence type="ECO:0000256" key="3">
    <source>
        <dbReference type="ARBA" id="ARBA00022692"/>
    </source>
</evidence>
<evidence type="ECO:0000256" key="2">
    <source>
        <dbReference type="ARBA" id="ARBA00022475"/>
    </source>
</evidence>
<feature type="transmembrane region" description="Helical" evidence="7">
    <location>
        <begin position="131"/>
        <end position="149"/>
    </location>
</feature>
<organism evidence="8 9">
    <name type="scientific">Gordonia asplenii</name>
    <dbReference type="NCBI Taxonomy" id="2725283"/>
    <lineage>
        <taxon>Bacteria</taxon>
        <taxon>Bacillati</taxon>
        <taxon>Actinomycetota</taxon>
        <taxon>Actinomycetes</taxon>
        <taxon>Mycobacteriales</taxon>
        <taxon>Gordoniaceae</taxon>
        <taxon>Gordonia</taxon>
    </lineage>
</organism>
<feature type="transmembrane region" description="Helical" evidence="7">
    <location>
        <begin position="238"/>
        <end position="259"/>
    </location>
</feature>
<dbReference type="RefSeq" id="WP_170193457.1">
    <property type="nucleotide sequence ID" value="NZ_JABBNB010000005.1"/>
</dbReference>
<evidence type="ECO:0000313" key="9">
    <source>
        <dbReference type="Proteomes" id="UP000550729"/>
    </source>
</evidence>
<dbReference type="AlphaFoldDB" id="A0A848KVR7"/>
<evidence type="ECO:0000256" key="4">
    <source>
        <dbReference type="ARBA" id="ARBA00022989"/>
    </source>
</evidence>
<dbReference type="GO" id="GO:0005886">
    <property type="term" value="C:plasma membrane"/>
    <property type="evidence" value="ECO:0007669"/>
    <property type="project" value="UniProtKB-SubCell"/>
</dbReference>
<dbReference type="InterPro" id="IPR019108">
    <property type="entry name" value="Caa3_assmbl_CtaG-rel"/>
</dbReference>